<evidence type="ECO:0000313" key="5">
    <source>
        <dbReference type="EMBL" id="MDQ0175313.1"/>
    </source>
</evidence>
<evidence type="ECO:0000256" key="2">
    <source>
        <dbReference type="ARBA" id="ARBA00024325"/>
    </source>
</evidence>
<dbReference type="PANTHER" id="PTHR39183">
    <property type="entry name" value="SPORE COAT PROTEIN F-LIKE PROTEIN YHCQ"/>
    <property type="match status" value="1"/>
</dbReference>
<feature type="compositionally biased region" description="Low complexity" evidence="4">
    <location>
        <begin position="1"/>
        <end position="28"/>
    </location>
</feature>
<evidence type="ECO:0000313" key="6">
    <source>
        <dbReference type="Proteomes" id="UP001223586"/>
    </source>
</evidence>
<comment type="caution">
    <text evidence="5">The sequence shown here is derived from an EMBL/GenBank/DDBJ whole genome shotgun (WGS) entry which is preliminary data.</text>
</comment>
<gene>
    <name evidence="5" type="ORF">J2S08_001147</name>
</gene>
<dbReference type="Gene3D" id="1.20.1260.10">
    <property type="match status" value="1"/>
</dbReference>
<name>A0ABT9WPV4_9BACI</name>
<dbReference type="PANTHER" id="PTHR39183:SF1">
    <property type="entry name" value="SPORE COAT PROTEIN F-LIKE PROTEIN YHCQ"/>
    <property type="match status" value="1"/>
</dbReference>
<evidence type="ECO:0000256" key="4">
    <source>
        <dbReference type="SAM" id="MobiDB-lite"/>
    </source>
</evidence>
<evidence type="ECO:0000256" key="3">
    <source>
        <dbReference type="ARBA" id="ARBA00024344"/>
    </source>
</evidence>
<evidence type="ECO:0000256" key="1">
    <source>
        <dbReference type="ARBA" id="ARBA00022969"/>
    </source>
</evidence>
<protein>
    <submittedName>
        <fullName evidence="5">Spore coat protein CotF</fullName>
    </submittedName>
</protein>
<comment type="similarity">
    <text evidence="3">Belongs to the CotF family.</text>
</comment>
<keyword evidence="5" id="KW-0946">Virion</keyword>
<dbReference type="Proteomes" id="UP001223586">
    <property type="component" value="Unassembled WGS sequence"/>
</dbReference>
<dbReference type="Pfam" id="PF07875">
    <property type="entry name" value="Coat_F"/>
    <property type="match status" value="1"/>
</dbReference>
<dbReference type="InterPro" id="IPR012851">
    <property type="entry name" value="Spore_coat_CotF-like"/>
</dbReference>
<feature type="region of interest" description="Disordered" evidence="4">
    <location>
        <begin position="1"/>
        <end position="40"/>
    </location>
</feature>
<keyword evidence="5" id="KW-0167">Capsid protein</keyword>
<dbReference type="InterPro" id="IPR012347">
    <property type="entry name" value="Ferritin-like"/>
</dbReference>
<comment type="subcellular location">
    <subcellularLocation>
        <location evidence="2">Spore coat</location>
    </subcellularLocation>
</comment>
<proteinExistence type="inferred from homology"/>
<organism evidence="5 6">
    <name type="scientific">Bacillus chungangensis</name>
    <dbReference type="NCBI Taxonomy" id="587633"/>
    <lineage>
        <taxon>Bacteria</taxon>
        <taxon>Bacillati</taxon>
        <taxon>Bacillota</taxon>
        <taxon>Bacilli</taxon>
        <taxon>Bacillales</taxon>
        <taxon>Bacillaceae</taxon>
        <taxon>Bacillus</taxon>
    </lineage>
</organism>
<dbReference type="EMBL" id="JAUSTT010000005">
    <property type="protein sequence ID" value="MDQ0175313.1"/>
    <property type="molecule type" value="Genomic_DNA"/>
</dbReference>
<keyword evidence="6" id="KW-1185">Reference proteome</keyword>
<keyword evidence="1" id="KW-0749">Sporulation</keyword>
<sequence>MNMNMNNMNPNQQNQQNQNNPQMHQNMQTGSVPPKFNHGGHEVFDVKEVLTGAIGTLDLYTMCKQYVKDPELQDILQRQYQFILDEYNITLECFQTGKDPSKPTQSYQMKQGNDFIFGLKPTQPTKPVQSQNEINDASASGFMLSSLKSMASAKTLAALESTNPVVRRVLADSIPNCIEMAYELSIYQNKHHYYQVPQMNTNDVQQIMNSFAPVQGNNQMLQ</sequence>
<accession>A0ABT9WPV4</accession>
<reference evidence="5 6" key="1">
    <citation type="submission" date="2023-07" db="EMBL/GenBank/DDBJ databases">
        <title>Genomic Encyclopedia of Type Strains, Phase IV (KMG-IV): sequencing the most valuable type-strain genomes for metagenomic binning, comparative biology and taxonomic classification.</title>
        <authorList>
            <person name="Goeker M."/>
        </authorList>
    </citation>
    <scope>NUCLEOTIDE SEQUENCE [LARGE SCALE GENOMIC DNA]</scope>
    <source>
        <strain evidence="5 6">DSM 23837</strain>
    </source>
</reference>